<evidence type="ECO:0000313" key="3">
    <source>
        <dbReference type="EMBL" id="EAL66219.1"/>
    </source>
</evidence>
<gene>
    <name evidence="3" type="ORF">DDB_G0282719</name>
</gene>
<dbReference type="SMR" id="Q54S14"/>
<evidence type="ECO:0000313" key="4">
    <source>
        <dbReference type="Proteomes" id="UP000002195"/>
    </source>
</evidence>
<dbReference type="FunCoup" id="Q54S14">
    <property type="interactions" value="1"/>
</dbReference>
<sequence>MQDLEEKINKITKEIQNETDEQNKKKLEEDKDFFIKLSLLFYYYVVLVNNSELKENFPLQALGEEFSEESYGQLFGYIFLLQHTHGVSNIFGIISCYFKTRIAWLGGNKLVETEKVEELSPISISKLYSPFVQQIQVPIKLFLGDHPKKDRVSHQLDQTKEIKRFLFVSPEITHTDRTSNDESKLVRSLCSVFKKMYYSNISQSLQLKNTFMEFTRNSFKWVELNKISFTDDDENKDDDNTVSIEYVIEDIENKENYKKIYLISDLGSGVEGKAWLAINTQAKAFVIKFFDTKKQNLEIEEESKLWYDIWGIKTLVLEFNNERCLLMPYFKPITPVDYNKDGFKDRLMDACNQFSNSGYLHSDLSLRHVGKYKYNDEDNFIFFDLGLVEIIKQDAANKMFKNVTDNIEIKKKKKKFKF</sequence>
<dbReference type="HOGENOM" id="CLU_549119_0_0_1"/>
<feature type="domain" description="DUF5898" evidence="2">
    <location>
        <begin position="265"/>
        <end position="372"/>
    </location>
</feature>
<name>Q54S14_DICDI</name>
<dbReference type="RefSeq" id="XP_640225.1">
    <property type="nucleotide sequence ID" value="XM_635133.1"/>
</dbReference>
<keyword evidence="4" id="KW-1185">Reference proteome</keyword>
<dbReference type="Proteomes" id="UP000002195">
    <property type="component" value="Unassembled WGS sequence"/>
</dbReference>
<dbReference type="PANTHER" id="PTHR34871:SF1">
    <property type="entry name" value="DUF5898 DOMAIN-CONTAINING PROTEIN"/>
    <property type="match status" value="1"/>
</dbReference>
<dbReference type="VEuPathDB" id="AmoebaDB:DDB_G0282719"/>
<feature type="coiled-coil region" evidence="1">
    <location>
        <begin position="1"/>
        <end position="28"/>
    </location>
</feature>
<protein>
    <recommendedName>
        <fullName evidence="2">DUF5898 domain-containing protein</fullName>
    </recommendedName>
</protein>
<evidence type="ECO:0000256" key="1">
    <source>
        <dbReference type="SAM" id="Coils"/>
    </source>
</evidence>
<reference evidence="3 4" key="1">
    <citation type="journal article" date="2005" name="Nature">
        <title>The genome of the social amoeba Dictyostelium discoideum.</title>
        <authorList>
            <consortium name="The Dictyostelium discoideum Sequencing Consortium"/>
            <person name="Eichinger L."/>
            <person name="Pachebat J.A."/>
            <person name="Glockner G."/>
            <person name="Rajandream M.A."/>
            <person name="Sucgang R."/>
            <person name="Berriman M."/>
            <person name="Song J."/>
            <person name="Olsen R."/>
            <person name="Szafranski K."/>
            <person name="Xu Q."/>
            <person name="Tunggal B."/>
            <person name="Kummerfeld S."/>
            <person name="Madera M."/>
            <person name="Konfortov B.A."/>
            <person name="Rivero F."/>
            <person name="Bankier A.T."/>
            <person name="Lehmann R."/>
            <person name="Hamlin N."/>
            <person name="Davies R."/>
            <person name="Gaudet P."/>
            <person name="Fey P."/>
            <person name="Pilcher K."/>
            <person name="Chen G."/>
            <person name="Saunders D."/>
            <person name="Sodergren E."/>
            <person name="Davis P."/>
            <person name="Kerhornou A."/>
            <person name="Nie X."/>
            <person name="Hall N."/>
            <person name="Anjard C."/>
            <person name="Hemphill L."/>
            <person name="Bason N."/>
            <person name="Farbrother P."/>
            <person name="Desany B."/>
            <person name="Just E."/>
            <person name="Morio T."/>
            <person name="Rost R."/>
            <person name="Churcher C."/>
            <person name="Cooper J."/>
            <person name="Haydock S."/>
            <person name="van Driessche N."/>
            <person name="Cronin A."/>
            <person name="Goodhead I."/>
            <person name="Muzny D."/>
            <person name="Mourier T."/>
            <person name="Pain A."/>
            <person name="Lu M."/>
            <person name="Harper D."/>
            <person name="Lindsay R."/>
            <person name="Hauser H."/>
            <person name="James K."/>
            <person name="Quiles M."/>
            <person name="Madan Babu M."/>
            <person name="Saito T."/>
            <person name="Buchrieser C."/>
            <person name="Wardroper A."/>
            <person name="Felder M."/>
            <person name="Thangavelu M."/>
            <person name="Johnson D."/>
            <person name="Knights A."/>
            <person name="Loulseged H."/>
            <person name="Mungall K."/>
            <person name="Oliver K."/>
            <person name="Price C."/>
            <person name="Quail M.A."/>
            <person name="Urushihara H."/>
            <person name="Hernandez J."/>
            <person name="Rabbinowitsch E."/>
            <person name="Steffen D."/>
            <person name="Sanders M."/>
            <person name="Ma J."/>
            <person name="Kohara Y."/>
            <person name="Sharp S."/>
            <person name="Simmonds M."/>
            <person name="Spiegler S."/>
            <person name="Tivey A."/>
            <person name="Sugano S."/>
            <person name="White B."/>
            <person name="Walker D."/>
            <person name="Woodward J."/>
            <person name="Winckler T."/>
            <person name="Tanaka Y."/>
            <person name="Shaulsky G."/>
            <person name="Schleicher M."/>
            <person name="Weinstock G."/>
            <person name="Rosenthal A."/>
            <person name="Cox E.C."/>
            <person name="Chisholm R.L."/>
            <person name="Gibbs R."/>
            <person name="Loomis W.F."/>
            <person name="Platzer M."/>
            <person name="Kay R.R."/>
            <person name="Williams J."/>
            <person name="Dear P.H."/>
            <person name="Noegel A.A."/>
            <person name="Barrell B."/>
            <person name="Kuspa A."/>
        </authorList>
    </citation>
    <scope>NUCLEOTIDE SEQUENCE [LARGE SCALE GENOMIC DNA]</scope>
    <source>
        <strain evidence="3 4">AX4</strain>
    </source>
</reference>
<keyword evidence="1" id="KW-0175">Coiled coil</keyword>
<dbReference type="AlphaFoldDB" id="Q54S14"/>
<proteinExistence type="predicted"/>
<dbReference type="GeneID" id="8623765"/>
<dbReference type="PANTHER" id="PTHR34871">
    <property type="entry name" value="DUF5898 DOMAIN-CONTAINING PROTEIN"/>
    <property type="match status" value="1"/>
</dbReference>
<comment type="caution">
    <text evidence="3">The sequence shown here is derived from an EMBL/GenBank/DDBJ whole genome shotgun (WGS) entry which is preliminary data.</text>
</comment>
<dbReference type="dictyBase" id="DDB_G0282719"/>
<dbReference type="Pfam" id="PF19250">
    <property type="entry name" value="DUF5898"/>
    <property type="match status" value="1"/>
</dbReference>
<dbReference type="PaxDb" id="44689-DDB0204947"/>
<dbReference type="EMBL" id="AAFI02000047">
    <property type="protein sequence ID" value="EAL66219.1"/>
    <property type="molecule type" value="Genomic_DNA"/>
</dbReference>
<accession>Q54S14</accession>
<organism evidence="3 4">
    <name type="scientific">Dictyostelium discoideum</name>
    <name type="common">Social amoeba</name>
    <dbReference type="NCBI Taxonomy" id="44689"/>
    <lineage>
        <taxon>Eukaryota</taxon>
        <taxon>Amoebozoa</taxon>
        <taxon>Evosea</taxon>
        <taxon>Eumycetozoa</taxon>
        <taxon>Dictyostelia</taxon>
        <taxon>Dictyosteliales</taxon>
        <taxon>Dictyosteliaceae</taxon>
        <taxon>Dictyostelium</taxon>
    </lineage>
</organism>
<dbReference type="PhylomeDB" id="Q54S14"/>
<dbReference type="KEGG" id="ddi:DDB_G0282719"/>
<dbReference type="InterPro" id="IPR045417">
    <property type="entry name" value="DUF5898"/>
</dbReference>
<dbReference type="InParanoid" id="Q54S14"/>
<evidence type="ECO:0000259" key="2">
    <source>
        <dbReference type="Pfam" id="PF19250"/>
    </source>
</evidence>
<dbReference type="eggNOG" id="ENOG502ST1F">
    <property type="taxonomic scope" value="Eukaryota"/>
</dbReference>